<gene>
    <name evidence="1" type="ORF">QPJ95_16785</name>
</gene>
<protein>
    <submittedName>
        <fullName evidence="1">Uncharacterized protein</fullName>
    </submittedName>
</protein>
<evidence type="ECO:0000313" key="1">
    <source>
        <dbReference type="EMBL" id="WIY24241.1"/>
    </source>
</evidence>
<dbReference type="Proteomes" id="UP001238334">
    <property type="component" value="Chromosome"/>
</dbReference>
<evidence type="ECO:0000313" key="2">
    <source>
        <dbReference type="Proteomes" id="UP001238334"/>
    </source>
</evidence>
<organism evidence="1 2">
    <name type="scientific">Parasedimentitalea psychrophila</name>
    <dbReference type="NCBI Taxonomy" id="2997337"/>
    <lineage>
        <taxon>Bacteria</taxon>
        <taxon>Pseudomonadati</taxon>
        <taxon>Pseudomonadota</taxon>
        <taxon>Alphaproteobacteria</taxon>
        <taxon>Rhodobacterales</taxon>
        <taxon>Paracoccaceae</taxon>
        <taxon>Parasedimentitalea</taxon>
    </lineage>
</organism>
<dbReference type="AlphaFoldDB" id="A0A9Y2P049"/>
<name>A0A9Y2P049_9RHOB</name>
<dbReference type="EMBL" id="CP127247">
    <property type="protein sequence ID" value="WIY24241.1"/>
    <property type="molecule type" value="Genomic_DNA"/>
</dbReference>
<keyword evidence="2" id="KW-1185">Reference proteome</keyword>
<sequence>MDGNLSNEEFQVGASALQVQLDELADLGGTVSEANGDLRSLIKQIVDEEGYHKRALGVIREIDKMSETKRADFLRTFGPMLDAMRAGKWDTDTTDMFDPAVAE</sequence>
<proteinExistence type="predicted"/>
<accession>A0A9Y2P049</accession>
<reference evidence="1 2" key="1">
    <citation type="submission" date="2023-06" db="EMBL/GenBank/DDBJ databases">
        <title>Parasedimentitalea psychrophila sp. nov., a psychrophilic bacterium isolated from deep-sea sediment.</title>
        <authorList>
            <person name="Li A."/>
        </authorList>
    </citation>
    <scope>NUCLEOTIDE SEQUENCE [LARGE SCALE GENOMIC DNA]</scope>
    <source>
        <strain evidence="1 2">QS115</strain>
    </source>
</reference>
<dbReference type="KEGG" id="ppso:QPJ95_16785"/>
<dbReference type="RefSeq" id="WP_270920963.1">
    <property type="nucleotide sequence ID" value="NZ_CP127247.1"/>
</dbReference>